<keyword evidence="12" id="KW-0739">Sodium transport</keyword>
<evidence type="ECO:0000256" key="3">
    <source>
        <dbReference type="ARBA" id="ARBA00022448"/>
    </source>
</evidence>
<evidence type="ECO:0000256" key="6">
    <source>
        <dbReference type="ARBA" id="ARBA00022970"/>
    </source>
</evidence>
<comment type="subcellular location">
    <subcellularLocation>
        <location evidence="1">Membrane</location>
        <topology evidence="1">Multi-pass membrane protein</topology>
    </subcellularLocation>
</comment>
<keyword evidence="8" id="KW-0915">Sodium</keyword>
<comment type="function">
    <text evidence="13">Unusual broad substrate spectrum amino acid:sodium cotransporter that promotes absorption of the D isomers of essential amino acids. Neutral amino acids are the preferred substrates, especially methionine and phenylalanine.</text>
</comment>
<keyword evidence="5" id="KW-0769">Symport</keyword>
<evidence type="ECO:0000256" key="10">
    <source>
        <dbReference type="ARBA" id="ARBA00023136"/>
    </source>
</evidence>
<dbReference type="EMBL" id="BMAO01007062">
    <property type="protein sequence ID" value="GFR13344.1"/>
    <property type="molecule type" value="Genomic_DNA"/>
</dbReference>
<accession>A0A8X6LMW9</accession>
<organism evidence="16 17">
    <name type="scientific">Trichonephila clavata</name>
    <name type="common">Joro spider</name>
    <name type="synonym">Nephila clavata</name>
    <dbReference type="NCBI Taxonomy" id="2740835"/>
    <lineage>
        <taxon>Eukaryota</taxon>
        <taxon>Metazoa</taxon>
        <taxon>Ecdysozoa</taxon>
        <taxon>Arthropoda</taxon>
        <taxon>Chelicerata</taxon>
        <taxon>Arachnida</taxon>
        <taxon>Araneae</taxon>
        <taxon>Araneomorphae</taxon>
        <taxon>Entelegynae</taxon>
        <taxon>Araneoidea</taxon>
        <taxon>Nephilidae</taxon>
        <taxon>Trichonephila</taxon>
    </lineage>
</organism>
<evidence type="ECO:0000256" key="4">
    <source>
        <dbReference type="ARBA" id="ARBA00022692"/>
    </source>
</evidence>
<gene>
    <name evidence="16" type="primary">NAAT1_1</name>
    <name evidence="16" type="ORF">TNCT_220931</name>
</gene>
<feature type="transmembrane region" description="Helical" evidence="15">
    <location>
        <begin position="61"/>
        <end position="79"/>
    </location>
</feature>
<dbReference type="GO" id="GO:0089718">
    <property type="term" value="P:amino acid import across plasma membrane"/>
    <property type="evidence" value="ECO:0007669"/>
    <property type="project" value="TreeGrafter"/>
</dbReference>
<evidence type="ECO:0000256" key="7">
    <source>
        <dbReference type="ARBA" id="ARBA00022989"/>
    </source>
</evidence>
<evidence type="ECO:0000256" key="2">
    <source>
        <dbReference type="ARBA" id="ARBA00006459"/>
    </source>
</evidence>
<evidence type="ECO:0000313" key="16">
    <source>
        <dbReference type="EMBL" id="GFR13344.1"/>
    </source>
</evidence>
<dbReference type="InterPro" id="IPR037272">
    <property type="entry name" value="SNS_sf"/>
</dbReference>
<evidence type="ECO:0000256" key="1">
    <source>
        <dbReference type="ARBA" id="ARBA00004141"/>
    </source>
</evidence>
<dbReference type="Pfam" id="PF00209">
    <property type="entry name" value="SNF"/>
    <property type="match status" value="1"/>
</dbReference>
<reference evidence="16" key="1">
    <citation type="submission" date="2020-07" db="EMBL/GenBank/DDBJ databases">
        <title>Multicomponent nature underlies the extraordinary mechanical properties of spider dragline silk.</title>
        <authorList>
            <person name="Kono N."/>
            <person name="Nakamura H."/>
            <person name="Mori M."/>
            <person name="Yoshida Y."/>
            <person name="Ohtoshi R."/>
            <person name="Malay A.D."/>
            <person name="Moran D.A.P."/>
            <person name="Tomita M."/>
            <person name="Numata K."/>
            <person name="Arakawa K."/>
        </authorList>
    </citation>
    <scope>NUCLEOTIDE SEQUENCE</scope>
</reference>
<dbReference type="PROSITE" id="PS50267">
    <property type="entry name" value="NA_NEUROTRAN_SYMP_3"/>
    <property type="match status" value="1"/>
</dbReference>
<dbReference type="GO" id="GO:0005283">
    <property type="term" value="F:amino acid:sodium symporter activity"/>
    <property type="evidence" value="ECO:0007669"/>
    <property type="project" value="TreeGrafter"/>
</dbReference>
<comment type="caution">
    <text evidence="16">The sequence shown here is derived from an EMBL/GenBank/DDBJ whole genome shotgun (WGS) entry which is preliminary data.</text>
</comment>
<dbReference type="GO" id="GO:0005886">
    <property type="term" value="C:plasma membrane"/>
    <property type="evidence" value="ECO:0007669"/>
    <property type="project" value="TreeGrafter"/>
</dbReference>
<evidence type="ECO:0000256" key="11">
    <source>
        <dbReference type="ARBA" id="ARBA00023180"/>
    </source>
</evidence>
<keyword evidence="17" id="KW-1185">Reference proteome</keyword>
<dbReference type="AlphaFoldDB" id="A0A8X6LMW9"/>
<keyword evidence="7 15" id="KW-1133">Transmembrane helix</keyword>
<keyword evidence="9" id="KW-0406">Ion transport</keyword>
<sequence length="90" mass="10109">LRNFCKDVEFMLNKSPGIFWKFTWSFTAPVALMVIFVFGIIDAESKADPSASQWASNVGWILAALLSFKSHCGLLLRFIETHTVGLLRNS</sequence>
<dbReference type="Proteomes" id="UP000887116">
    <property type="component" value="Unassembled WGS sequence"/>
</dbReference>
<protein>
    <recommendedName>
        <fullName evidence="14">Sodium-dependent nutrient amino acid transporter 1</fullName>
    </recommendedName>
</protein>
<feature type="transmembrane region" description="Helical" evidence="15">
    <location>
        <begin position="21"/>
        <end position="41"/>
    </location>
</feature>
<name>A0A8X6LMW9_TRICU</name>
<feature type="non-terminal residue" evidence="16">
    <location>
        <position position="1"/>
    </location>
</feature>
<dbReference type="InterPro" id="IPR000175">
    <property type="entry name" value="Na/ntran_symport"/>
</dbReference>
<dbReference type="OrthoDB" id="6581954at2759"/>
<evidence type="ECO:0000256" key="14">
    <source>
        <dbReference type="ARBA" id="ARBA00040215"/>
    </source>
</evidence>
<evidence type="ECO:0000256" key="12">
    <source>
        <dbReference type="ARBA" id="ARBA00023201"/>
    </source>
</evidence>
<evidence type="ECO:0000256" key="15">
    <source>
        <dbReference type="SAM" id="Phobius"/>
    </source>
</evidence>
<evidence type="ECO:0000256" key="5">
    <source>
        <dbReference type="ARBA" id="ARBA00022847"/>
    </source>
</evidence>
<evidence type="ECO:0000313" key="17">
    <source>
        <dbReference type="Proteomes" id="UP000887116"/>
    </source>
</evidence>
<keyword evidence="10 15" id="KW-0472">Membrane</keyword>
<keyword evidence="4 15" id="KW-0812">Transmembrane</keyword>
<dbReference type="PANTHER" id="PTHR11616:SF321">
    <property type="entry name" value="SODIUM-DEPENDENT NUTRIENT AMINO ACID TRANSPORTER 1-RELATED"/>
    <property type="match status" value="1"/>
</dbReference>
<comment type="similarity">
    <text evidence="2">Belongs to the sodium:neurotransmitter symporter (SNF) (TC 2.A.22) family.</text>
</comment>
<keyword evidence="3" id="KW-0813">Transport</keyword>
<dbReference type="GO" id="GO:0015179">
    <property type="term" value="F:L-amino acid transmembrane transporter activity"/>
    <property type="evidence" value="ECO:0007669"/>
    <property type="project" value="TreeGrafter"/>
</dbReference>
<evidence type="ECO:0000256" key="9">
    <source>
        <dbReference type="ARBA" id="ARBA00023065"/>
    </source>
</evidence>
<evidence type="ECO:0000256" key="13">
    <source>
        <dbReference type="ARBA" id="ARBA00037785"/>
    </source>
</evidence>
<evidence type="ECO:0000256" key="8">
    <source>
        <dbReference type="ARBA" id="ARBA00023053"/>
    </source>
</evidence>
<dbReference type="SUPFAM" id="SSF161070">
    <property type="entry name" value="SNF-like"/>
    <property type="match status" value="1"/>
</dbReference>
<dbReference type="PANTHER" id="PTHR11616">
    <property type="entry name" value="SODIUM/CHLORIDE DEPENDENT TRANSPORTER"/>
    <property type="match status" value="1"/>
</dbReference>
<keyword evidence="11" id="KW-0325">Glycoprotein</keyword>
<proteinExistence type="inferred from homology"/>
<keyword evidence="6" id="KW-0029">Amino-acid transport</keyword>